<sequence>MTGRALPEMAPAAAPALPADRSATAGACSSTRRSVAQTTKCGQPPGRRPALLNRRSRPPQPPARLDPPAIPAIPAAPSMPPRPSPTCHLNRYWCAPPQKACPAPSLQPT</sequence>
<feature type="region of interest" description="Disordered" evidence="1">
    <location>
        <begin position="1"/>
        <end position="82"/>
    </location>
</feature>
<feature type="compositionally biased region" description="Polar residues" evidence="1">
    <location>
        <begin position="27"/>
        <end position="41"/>
    </location>
</feature>
<dbReference type="EMBL" id="JACGCI010000152">
    <property type="protein sequence ID" value="KAF6743215.1"/>
    <property type="molecule type" value="Genomic_DNA"/>
</dbReference>
<protein>
    <submittedName>
        <fullName evidence="2">Uncharacterized protein</fullName>
    </submittedName>
</protein>
<gene>
    <name evidence="2" type="ORF">DFP72DRAFT_859238</name>
</gene>
<evidence type="ECO:0000313" key="3">
    <source>
        <dbReference type="Proteomes" id="UP000521943"/>
    </source>
</evidence>
<dbReference type="AlphaFoldDB" id="A0A8H6HB56"/>
<accession>A0A8H6HB56</accession>
<reference evidence="2 3" key="1">
    <citation type="submission" date="2020-07" db="EMBL/GenBank/DDBJ databases">
        <title>Comparative genomics of pyrophilous fungi reveals a link between fire events and developmental genes.</title>
        <authorList>
            <consortium name="DOE Joint Genome Institute"/>
            <person name="Steindorff A.S."/>
            <person name="Carver A."/>
            <person name="Calhoun S."/>
            <person name="Stillman K."/>
            <person name="Liu H."/>
            <person name="Lipzen A."/>
            <person name="Pangilinan J."/>
            <person name="Labutti K."/>
            <person name="Bruns T.D."/>
            <person name="Grigoriev I.V."/>
        </authorList>
    </citation>
    <scope>NUCLEOTIDE SEQUENCE [LARGE SCALE GENOMIC DNA]</scope>
    <source>
        <strain evidence="2 3">CBS 144469</strain>
    </source>
</reference>
<dbReference type="Proteomes" id="UP000521943">
    <property type="component" value="Unassembled WGS sequence"/>
</dbReference>
<organism evidence="2 3">
    <name type="scientific">Ephemerocybe angulata</name>
    <dbReference type="NCBI Taxonomy" id="980116"/>
    <lineage>
        <taxon>Eukaryota</taxon>
        <taxon>Fungi</taxon>
        <taxon>Dikarya</taxon>
        <taxon>Basidiomycota</taxon>
        <taxon>Agaricomycotina</taxon>
        <taxon>Agaricomycetes</taxon>
        <taxon>Agaricomycetidae</taxon>
        <taxon>Agaricales</taxon>
        <taxon>Agaricineae</taxon>
        <taxon>Psathyrellaceae</taxon>
        <taxon>Ephemerocybe</taxon>
    </lineage>
</organism>
<evidence type="ECO:0000313" key="2">
    <source>
        <dbReference type="EMBL" id="KAF6743215.1"/>
    </source>
</evidence>
<feature type="compositionally biased region" description="Low complexity" evidence="1">
    <location>
        <begin position="1"/>
        <end position="25"/>
    </location>
</feature>
<keyword evidence="3" id="KW-1185">Reference proteome</keyword>
<evidence type="ECO:0000256" key="1">
    <source>
        <dbReference type="SAM" id="MobiDB-lite"/>
    </source>
</evidence>
<proteinExistence type="predicted"/>
<comment type="caution">
    <text evidence="2">The sequence shown here is derived from an EMBL/GenBank/DDBJ whole genome shotgun (WGS) entry which is preliminary data.</text>
</comment>
<name>A0A8H6HB56_9AGAR</name>
<feature type="compositionally biased region" description="Pro residues" evidence="1">
    <location>
        <begin position="58"/>
        <end position="71"/>
    </location>
</feature>